<accession>A0ABW9RUF9</accession>
<organism evidence="1 2">
    <name type="scientific">Fulvivirga kasyanovii</name>
    <dbReference type="NCBI Taxonomy" id="396812"/>
    <lineage>
        <taxon>Bacteria</taxon>
        <taxon>Pseudomonadati</taxon>
        <taxon>Bacteroidota</taxon>
        <taxon>Cytophagia</taxon>
        <taxon>Cytophagales</taxon>
        <taxon>Fulvivirgaceae</taxon>
        <taxon>Fulvivirga</taxon>
    </lineage>
</organism>
<gene>
    <name evidence="1" type="ORF">E1163_22225</name>
</gene>
<name>A0ABW9RUF9_9BACT</name>
<dbReference type="Proteomes" id="UP000798808">
    <property type="component" value="Unassembled WGS sequence"/>
</dbReference>
<evidence type="ECO:0000313" key="2">
    <source>
        <dbReference type="Proteomes" id="UP000798808"/>
    </source>
</evidence>
<proteinExistence type="predicted"/>
<comment type="caution">
    <text evidence="1">The sequence shown here is derived from an EMBL/GenBank/DDBJ whole genome shotgun (WGS) entry which is preliminary data.</text>
</comment>
<dbReference type="EMBL" id="SMLW01000639">
    <property type="protein sequence ID" value="MTI27691.1"/>
    <property type="molecule type" value="Genomic_DNA"/>
</dbReference>
<dbReference type="RefSeq" id="WP_155174688.1">
    <property type="nucleotide sequence ID" value="NZ_BAAAFL010000053.1"/>
</dbReference>
<protein>
    <submittedName>
        <fullName evidence="1">Uncharacterized protein</fullName>
    </submittedName>
</protein>
<keyword evidence="2" id="KW-1185">Reference proteome</keyword>
<sequence>MEEPLFIGKEEALKQGEDFDYLRAEGIKYIQELTGSYWTDYNEHDPGVTILEQLCYALTDLSFRTEFKIEDHLFDDKNRDHSFLKPNEILPCNPLTINDYRKLIFDSVFEISNVWIQPIDPAENSINGLYKILLDLDEGVKDKNTRNNVIAKTKDVFCDNRNICEDIEEVKILEPVYVSIHADVEVDGMHDIESILAQIFFKADEYLSPEIRFYSLKELLNEGLQLDEIFNGPLLKHGFIKSEELYPKPDKILISEVTKIIMQVKGVVSVKNLYLKIGDEIYENQVNIEEHQIARLVTDVEDKASKHPIQFMRGVVNYSSLDGKVVKRKLNEMKSATKRVYRLSEGDIELDKGKELHIEDYYSLQNQFPVTYGIGEYGIPNSPSPLRRAQAKQLKGYLLIFEQIIANYLSQLAHAKDLFSVRKNVGQTYFFQSLDNVPDVEPLYKDESGIVNDPLLKEYNLPANYKKGLGELVRLNDNFVDRRNRFLDYLLAVHGESFSQYSFSQFNHYFDDKEFELHLIQSKVRLLKSLDTLNKNRARAFNYRKKSIDTDNITGMEARIAILMGLGVSSINEVNEYHAHSLLNHYTEKGLQLKSESSSKAEIKSWSSRGSLKSAKIEVDYVLRYFDYVDEEEINLNDFDEEYKLNLLKQTLPFKSKTMLTDFLREGMDLINFRIGKGKDSGEHHVVFNKPSTDEWLLIASSKTYEDALISVLELVNTLKKLNMQSEGLHMVEHTLLRPEVTDKRFGIYLLDADRKSFFRSTGLYTFKEREKVIEALRPEIKKYENYSVERREDGDFEVHFKTSDGKIHLVSLAFRASVEKTHEKMEKLYRHLSDTDDIIPFEHKIGLFVQHSDESRRIPEEFYSFRVSVVFPSWTNRFSDDEFRSIIEDTVNMHSPANIASSIFWFDPADMETFESLYYSWMEEKMNENGTKGDGKYKAELSEYLFSLYGIES</sequence>
<reference evidence="1 2" key="1">
    <citation type="submission" date="2019-02" db="EMBL/GenBank/DDBJ databases">
        <authorList>
            <person name="Goldberg S.R."/>
            <person name="Haltli B.A."/>
            <person name="Correa H."/>
            <person name="Russell K.G."/>
        </authorList>
    </citation>
    <scope>NUCLEOTIDE SEQUENCE [LARGE SCALE GENOMIC DNA]</scope>
    <source>
        <strain evidence="1 2">JCM 16186</strain>
    </source>
</reference>
<evidence type="ECO:0000313" key="1">
    <source>
        <dbReference type="EMBL" id="MTI27691.1"/>
    </source>
</evidence>